<keyword evidence="9" id="KW-1185">Reference proteome</keyword>
<dbReference type="GO" id="GO:0035435">
    <property type="term" value="P:phosphate ion transmembrane transport"/>
    <property type="evidence" value="ECO:0007669"/>
    <property type="project" value="InterPro"/>
</dbReference>
<evidence type="ECO:0000313" key="8">
    <source>
        <dbReference type="EMBL" id="MBB6628455.1"/>
    </source>
</evidence>
<evidence type="ECO:0000313" key="9">
    <source>
        <dbReference type="Proteomes" id="UP000523955"/>
    </source>
</evidence>
<sequence>MTTNLQENDVKRSSLRRAIVPGIAVLVLALSGCAAGNDTGGDTGTGSGSGDLSGTLNGGGSSAQESAQAAWRAGFQGANGDAVTVNYDPVGSGTGRENFISGAYLFAGSDSALSTDEGELDKATERCGGSPAIEVPAYVSPIAVVYNLQGVDDLQLSAPVIAQIFNGTITKWDDPLIAADNPDATLPDTTITPVHRSDDSGTTSNFTDYLEKAAEGKWADPHDGVWPLKGGEAGEGTSGLVAAVKAGDGTIGYADESQAGDLGVAKIKVGSEYNAPTAEGAAQVLAESPRTEGRDAVDMAIDVDRTATDSGAYPLMLTSYLIACQTYDKASDADLVKGYLSYVVSEEGQQAAADQAGSAPLDSSLQQEAAGIVEKIAAK</sequence>
<proteinExistence type="inferred from homology"/>
<evidence type="ECO:0000256" key="4">
    <source>
        <dbReference type="PIRNR" id="PIRNR002756"/>
    </source>
</evidence>
<dbReference type="SUPFAM" id="SSF53850">
    <property type="entry name" value="Periplasmic binding protein-like II"/>
    <property type="match status" value="1"/>
</dbReference>
<dbReference type="PIRSF" id="PIRSF002756">
    <property type="entry name" value="PstS"/>
    <property type="match status" value="1"/>
</dbReference>
<dbReference type="PANTHER" id="PTHR42996">
    <property type="entry name" value="PHOSPHATE-BINDING PROTEIN PSTS"/>
    <property type="match status" value="1"/>
</dbReference>
<feature type="domain" description="PBP" evidence="7">
    <location>
        <begin position="47"/>
        <end position="347"/>
    </location>
</feature>
<gene>
    <name evidence="8" type="primary">pstS</name>
    <name evidence="8" type="ORF">H5V45_14115</name>
</gene>
<feature type="binding site" evidence="5">
    <location>
        <position position="110"/>
    </location>
    <ligand>
        <name>phosphate</name>
        <dbReference type="ChEBI" id="CHEBI:43474"/>
    </ligand>
</feature>
<feature type="compositionally biased region" description="Gly residues" evidence="6">
    <location>
        <begin position="41"/>
        <end position="61"/>
    </location>
</feature>
<dbReference type="EMBL" id="JACKXE010000001">
    <property type="protein sequence ID" value="MBB6628455.1"/>
    <property type="molecule type" value="Genomic_DNA"/>
</dbReference>
<protein>
    <recommendedName>
        <fullName evidence="4">Phosphate-binding protein</fullName>
    </recommendedName>
</protein>
<evidence type="ECO:0000256" key="2">
    <source>
        <dbReference type="ARBA" id="ARBA00022448"/>
    </source>
</evidence>
<dbReference type="InterPro" id="IPR050962">
    <property type="entry name" value="Phosphate-bind_PstS"/>
</dbReference>
<dbReference type="AlphaFoldDB" id="A0A7X0VBI8"/>
<name>A0A7X0VBI8_9ACTN</name>
<accession>A0A7X0VBI8</accession>
<organism evidence="8 9">
    <name type="scientific">Nocardioides luti</name>
    <dbReference type="NCBI Taxonomy" id="2761101"/>
    <lineage>
        <taxon>Bacteria</taxon>
        <taxon>Bacillati</taxon>
        <taxon>Actinomycetota</taxon>
        <taxon>Actinomycetes</taxon>
        <taxon>Propionibacteriales</taxon>
        <taxon>Nocardioidaceae</taxon>
        <taxon>Nocardioides</taxon>
    </lineage>
</organism>
<keyword evidence="2 4" id="KW-0813">Transport</keyword>
<evidence type="ECO:0000256" key="1">
    <source>
        <dbReference type="ARBA" id="ARBA00008725"/>
    </source>
</evidence>
<keyword evidence="3 4" id="KW-0592">Phosphate transport</keyword>
<feature type="binding site" evidence="5">
    <location>
        <begin position="200"/>
        <end position="202"/>
    </location>
    <ligand>
        <name>phosphate</name>
        <dbReference type="ChEBI" id="CHEBI:43474"/>
    </ligand>
</feature>
<dbReference type="CDD" id="cd13565">
    <property type="entry name" value="PBP2_PstS"/>
    <property type="match status" value="1"/>
</dbReference>
<dbReference type="GO" id="GO:0042301">
    <property type="term" value="F:phosphate ion binding"/>
    <property type="evidence" value="ECO:0007669"/>
    <property type="project" value="InterPro"/>
</dbReference>
<reference evidence="8 9" key="1">
    <citation type="submission" date="2020-08" db="EMBL/GenBank/DDBJ databases">
        <authorList>
            <person name="Seo M.-J."/>
        </authorList>
    </citation>
    <scope>NUCLEOTIDE SEQUENCE [LARGE SCALE GENOMIC DNA]</scope>
    <source>
        <strain evidence="8 9">KIGAM211</strain>
    </source>
</reference>
<dbReference type="NCBIfam" id="TIGR00975">
    <property type="entry name" value="3a0107s03"/>
    <property type="match status" value="1"/>
</dbReference>
<evidence type="ECO:0000259" key="7">
    <source>
        <dbReference type="Pfam" id="PF12849"/>
    </source>
</evidence>
<dbReference type="InterPro" id="IPR024370">
    <property type="entry name" value="PBP_domain"/>
</dbReference>
<dbReference type="GO" id="GO:0043190">
    <property type="term" value="C:ATP-binding cassette (ABC) transporter complex"/>
    <property type="evidence" value="ECO:0007669"/>
    <property type="project" value="InterPro"/>
</dbReference>
<dbReference type="PANTHER" id="PTHR42996:SF1">
    <property type="entry name" value="PHOSPHATE-BINDING PROTEIN PSTS"/>
    <property type="match status" value="1"/>
</dbReference>
<evidence type="ECO:0000256" key="6">
    <source>
        <dbReference type="SAM" id="MobiDB-lite"/>
    </source>
</evidence>
<evidence type="ECO:0000256" key="5">
    <source>
        <dbReference type="PIRSR" id="PIRSR002756-1"/>
    </source>
</evidence>
<feature type="binding site" evidence="5">
    <location>
        <position position="92"/>
    </location>
    <ligand>
        <name>phosphate</name>
        <dbReference type="ChEBI" id="CHEBI:43474"/>
    </ligand>
</feature>
<evidence type="ECO:0000256" key="3">
    <source>
        <dbReference type="ARBA" id="ARBA00022592"/>
    </source>
</evidence>
<dbReference type="Gene3D" id="3.40.190.10">
    <property type="entry name" value="Periplasmic binding protein-like II"/>
    <property type="match status" value="2"/>
</dbReference>
<feature type="binding site" evidence="5">
    <location>
        <begin position="61"/>
        <end position="63"/>
    </location>
    <ligand>
        <name>phosphate</name>
        <dbReference type="ChEBI" id="CHEBI:43474"/>
    </ligand>
</feature>
<comment type="caution">
    <text evidence="8">The sequence shown here is derived from an EMBL/GenBank/DDBJ whole genome shotgun (WGS) entry which is preliminary data.</text>
</comment>
<dbReference type="Proteomes" id="UP000523955">
    <property type="component" value="Unassembled WGS sequence"/>
</dbReference>
<dbReference type="InterPro" id="IPR005673">
    <property type="entry name" value="ABC_phos-bd_PstS"/>
</dbReference>
<comment type="similarity">
    <text evidence="1 4">Belongs to the PstS family.</text>
</comment>
<dbReference type="Pfam" id="PF12849">
    <property type="entry name" value="PBP_like_2"/>
    <property type="match status" value="1"/>
</dbReference>
<feature type="region of interest" description="Disordered" evidence="6">
    <location>
        <begin position="41"/>
        <end position="63"/>
    </location>
</feature>